<dbReference type="RefSeq" id="WP_138224970.1">
    <property type="nucleotide sequence ID" value="NZ_CP040396.1"/>
</dbReference>
<dbReference type="OrthoDB" id="7869153at2"/>
<name>A0A4P8XHA6_9BACL</name>
<dbReference type="Gene3D" id="3.30.470.20">
    <property type="entry name" value="ATP-grasp fold, B domain"/>
    <property type="match status" value="1"/>
</dbReference>
<dbReference type="AlphaFoldDB" id="A0A4P8XHA6"/>
<evidence type="ECO:0008006" key="3">
    <source>
        <dbReference type="Google" id="ProtNLM"/>
    </source>
</evidence>
<keyword evidence="2" id="KW-1185">Reference proteome</keyword>
<dbReference type="SUPFAM" id="SSF56059">
    <property type="entry name" value="Glutathione synthetase ATP-binding domain-like"/>
    <property type="match status" value="1"/>
</dbReference>
<protein>
    <recommendedName>
        <fullName evidence="3">YheC/YheD family protein</fullName>
    </recommendedName>
</protein>
<dbReference type="InterPro" id="IPR026838">
    <property type="entry name" value="YheC/D"/>
</dbReference>
<evidence type="ECO:0000313" key="2">
    <source>
        <dbReference type="Proteomes" id="UP000300879"/>
    </source>
</evidence>
<sequence>MKPQYVGILLNSSAYLGIPEGSTGTESIPCYEEAAADLGLIPCFFRITDIALDTRTVLAWTPGHSGYVQTTVPLPKVIHNRSILQRPTHKKIIEHLITSGIYVFNAYNRYGKDLVHHMLAEQPETLSLLPHTAPARPSSIALMLKKHRDVIVKPCSGSVGLGIMRLQRGRQHDRFTYSTSSPSAAAWRSAPARHGRLPALLRRRISRQPFLVQERIPLARYGGNPYDIRITVQRGAQGTWEVTGMFARTTPQGTFVSNIAQGGIPLPIEGVLRDSFPAIPACQLVERLEHFGLRIAAALSRHMLYAADFGIDAGLTSDGRLFFIECNGRDQRYGFQKAGMTEVWKETYRKPMAFARYLLKHRAWPEDDFR</sequence>
<evidence type="ECO:0000313" key="1">
    <source>
        <dbReference type="EMBL" id="QCT01896.1"/>
    </source>
</evidence>
<accession>A0A4P8XHA6</accession>
<organism evidence="1 2">
    <name type="scientific">Paenibacillus algicola</name>
    <dbReference type="NCBI Taxonomy" id="2565926"/>
    <lineage>
        <taxon>Bacteria</taxon>
        <taxon>Bacillati</taxon>
        <taxon>Bacillota</taxon>
        <taxon>Bacilli</taxon>
        <taxon>Bacillales</taxon>
        <taxon>Paenibacillaceae</taxon>
        <taxon>Paenibacillus</taxon>
    </lineage>
</organism>
<dbReference type="KEGG" id="palo:E6C60_1178"/>
<gene>
    <name evidence="1" type="ORF">E6C60_1178</name>
</gene>
<proteinExistence type="predicted"/>
<dbReference type="Pfam" id="PF14398">
    <property type="entry name" value="ATPgrasp_YheCD"/>
    <property type="match status" value="1"/>
</dbReference>
<dbReference type="EMBL" id="CP040396">
    <property type="protein sequence ID" value="QCT01896.1"/>
    <property type="molecule type" value="Genomic_DNA"/>
</dbReference>
<dbReference type="Proteomes" id="UP000300879">
    <property type="component" value="Chromosome"/>
</dbReference>
<reference evidence="1 2" key="1">
    <citation type="submission" date="2019-05" db="EMBL/GenBank/DDBJ databases">
        <authorList>
            <person name="Chen C."/>
        </authorList>
    </citation>
    <scope>NUCLEOTIDE SEQUENCE [LARGE SCALE GENOMIC DNA]</scope>
    <source>
        <strain evidence="1 2">HB172198</strain>
    </source>
</reference>